<evidence type="ECO:0000313" key="2">
    <source>
        <dbReference type="Proteomes" id="UP000053558"/>
    </source>
</evidence>
<dbReference type="RefSeq" id="XP_007775502.1">
    <property type="nucleotide sequence ID" value="XM_007777312.1"/>
</dbReference>
<organism evidence="1 2">
    <name type="scientific">Coniophora puteana (strain RWD-64-598)</name>
    <name type="common">Brown rot fungus</name>
    <dbReference type="NCBI Taxonomy" id="741705"/>
    <lineage>
        <taxon>Eukaryota</taxon>
        <taxon>Fungi</taxon>
        <taxon>Dikarya</taxon>
        <taxon>Basidiomycota</taxon>
        <taxon>Agaricomycotina</taxon>
        <taxon>Agaricomycetes</taxon>
        <taxon>Agaricomycetidae</taxon>
        <taxon>Boletales</taxon>
        <taxon>Coniophorineae</taxon>
        <taxon>Coniophoraceae</taxon>
        <taxon>Coniophora</taxon>
    </lineage>
</organism>
<reference evidence="2" key="1">
    <citation type="journal article" date="2012" name="Science">
        <title>The Paleozoic origin of enzymatic lignin decomposition reconstructed from 31 fungal genomes.</title>
        <authorList>
            <person name="Floudas D."/>
            <person name="Binder M."/>
            <person name="Riley R."/>
            <person name="Barry K."/>
            <person name="Blanchette R.A."/>
            <person name="Henrissat B."/>
            <person name="Martinez A.T."/>
            <person name="Otillar R."/>
            <person name="Spatafora J.W."/>
            <person name="Yadav J.S."/>
            <person name="Aerts A."/>
            <person name="Benoit I."/>
            <person name="Boyd A."/>
            <person name="Carlson A."/>
            <person name="Copeland A."/>
            <person name="Coutinho P.M."/>
            <person name="de Vries R.P."/>
            <person name="Ferreira P."/>
            <person name="Findley K."/>
            <person name="Foster B."/>
            <person name="Gaskell J."/>
            <person name="Glotzer D."/>
            <person name="Gorecki P."/>
            <person name="Heitman J."/>
            <person name="Hesse C."/>
            <person name="Hori C."/>
            <person name="Igarashi K."/>
            <person name="Jurgens J.A."/>
            <person name="Kallen N."/>
            <person name="Kersten P."/>
            <person name="Kohler A."/>
            <person name="Kuees U."/>
            <person name="Kumar T.K.A."/>
            <person name="Kuo A."/>
            <person name="LaButti K."/>
            <person name="Larrondo L.F."/>
            <person name="Lindquist E."/>
            <person name="Ling A."/>
            <person name="Lombard V."/>
            <person name="Lucas S."/>
            <person name="Lundell T."/>
            <person name="Martin R."/>
            <person name="McLaughlin D.J."/>
            <person name="Morgenstern I."/>
            <person name="Morin E."/>
            <person name="Murat C."/>
            <person name="Nagy L.G."/>
            <person name="Nolan M."/>
            <person name="Ohm R.A."/>
            <person name="Patyshakuliyeva A."/>
            <person name="Rokas A."/>
            <person name="Ruiz-Duenas F.J."/>
            <person name="Sabat G."/>
            <person name="Salamov A."/>
            <person name="Samejima M."/>
            <person name="Schmutz J."/>
            <person name="Slot J.C."/>
            <person name="St John F."/>
            <person name="Stenlid J."/>
            <person name="Sun H."/>
            <person name="Sun S."/>
            <person name="Syed K."/>
            <person name="Tsang A."/>
            <person name="Wiebenga A."/>
            <person name="Young D."/>
            <person name="Pisabarro A."/>
            <person name="Eastwood D.C."/>
            <person name="Martin F."/>
            <person name="Cullen D."/>
            <person name="Grigoriev I.V."/>
            <person name="Hibbett D.S."/>
        </authorList>
    </citation>
    <scope>NUCLEOTIDE SEQUENCE [LARGE SCALE GENOMIC DNA]</scope>
    <source>
        <strain evidence="2">RWD-64-598 SS2</strain>
    </source>
</reference>
<proteinExistence type="predicted"/>
<accession>R7SFH8</accession>
<dbReference type="KEGG" id="cput:CONPUDRAFT_113510"/>
<evidence type="ECO:0000313" key="1">
    <source>
        <dbReference type="EMBL" id="EIW74497.1"/>
    </source>
</evidence>
<sequence length="659" mass="73867">MANPLVAHLKSSVKSNAPLPQQTASLKQMFARLTDPNESPVSIRELTGILYEDLKAERQTLDVNNPRFTTFAQACVDAGIVRTMMAIAWQEWPGTDDTRSRYMSQYWCIECLASLMRLGDVGQRRSMLDELLQGGILNLCLRNLREDRLSLMRQSATYTLHLLAVASPLGEKISAAAAAEIIEVLCMYVLEGPNHAVSQMWDRSTTWQSSMMMGREDIHPSQSSKFAHRFYAMGQDSAIQAAHGIICTTPPQSRQVCLEIVKRKPHIFDLLLDCAILERPRWYPESQVGHIACELLVLLFHWPGYMVPGVTPLDRGSKNSDWKAMLQTMTIFTSRPDWAEKIHEVWMRIQEEDMETVMRNFSRVVPDYAAFDEPGPESFAKVAESRGTCRVCILRIISTLTHAAESCGITNAHIESFLHIAYLGCRKGGKYPEDCRTQKELLASLEHEEEVFAHPHEVASGHTPTEDPFAVAPQRVLGPTTLIRLLTILAQRKALTGIQTLRKPPNGLSSSTSLSHIQLITHPDVIRRAIKISQRRILDRIDRGRKRQASGKDDPSLSSACSIFTSAGELAAALLALDEHTEKIYSAEIRGARKQLVITLGNAAQMMLNLRHYQRAYHLAICAVNAAEGIPANENLDPEVVEKNKRRVDQASAELRQHR</sequence>
<dbReference type="GeneID" id="19199017"/>
<dbReference type="EMBL" id="JH711592">
    <property type="protein sequence ID" value="EIW74497.1"/>
    <property type="molecule type" value="Genomic_DNA"/>
</dbReference>
<dbReference type="Proteomes" id="UP000053558">
    <property type="component" value="Unassembled WGS sequence"/>
</dbReference>
<gene>
    <name evidence="1" type="ORF">CONPUDRAFT_113510</name>
</gene>
<protein>
    <submittedName>
        <fullName evidence="1">Uncharacterized protein</fullName>
    </submittedName>
</protein>
<keyword evidence="2" id="KW-1185">Reference proteome</keyword>
<dbReference type="AlphaFoldDB" id="R7SFH8"/>
<dbReference type="OrthoDB" id="2932645at2759"/>
<name>R7SFH8_CONPW</name>